<name>A0ABQ1PJJ8_9GAMM</name>
<accession>A0ABQ1PJJ8</accession>
<evidence type="ECO:0000313" key="3">
    <source>
        <dbReference type="Proteomes" id="UP000638188"/>
    </source>
</evidence>
<reference evidence="3" key="1">
    <citation type="journal article" date="2019" name="Int. J. Syst. Evol. Microbiol.">
        <title>The Global Catalogue of Microorganisms (GCM) 10K type strain sequencing project: providing services to taxonomists for standard genome sequencing and annotation.</title>
        <authorList>
            <consortium name="The Broad Institute Genomics Platform"/>
            <consortium name="The Broad Institute Genome Sequencing Center for Infectious Disease"/>
            <person name="Wu L."/>
            <person name="Ma J."/>
        </authorList>
    </citation>
    <scope>NUCLEOTIDE SEQUENCE [LARGE SCALE GENOMIC DNA]</scope>
    <source>
        <strain evidence="3">CGMCC 1.12482</strain>
    </source>
</reference>
<dbReference type="EMBL" id="BMFF01000003">
    <property type="protein sequence ID" value="GGC98406.1"/>
    <property type="molecule type" value="Genomic_DNA"/>
</dbReference>
<sequence length="60" mass="6369">MIPVGFEVENDDSDELDPLSRGAAAPPPVIGGGCLARFDPLSLNEDCGADFGPQQKNMFF</sequence>
<protein>
    <submittedName>
        <fullName evidence="2">Uncharacterized protein</fullName>
    </submittedName>
</protein>
<evidence type="ECO:0000256" key="1">
    <source>
        <dbReference type="SAM" id="MobiDB-lite"/>
    </source>
</evidence>
<proteinExistence type="predicted"/>
<comment type="caution">
    <text evidence="2">The sequence shown here is derived from an EMBL/GenBank/DDBJ whole genome shotgun (WGS) entry which is preliminary data.</text>
</comment>
<evidence type="ECO:0000313" key="2">
    <source>
        <dbReference type="EMBL" id="GGC98406.1"/>
    </source>
</evidence>
<organism evidence="2 3">
    <name type="scientific">Halopseudomonas salina</name>
    <dbReference type="NCBI Taxonomy" id="1323744"/>
    <lineage>
        <taxon>Bacteria</taxon>
        <taxon>Pseudomonadati</taxon>
        <taxon>Pseudomonadota</taxon>
        <taxon>Gammaproteobacteria</taxon>
        <taxon>Pseudomonadales</taxon>
        <taxon>Pseudomonadaceae</taxon>
        <taxon>Halopseudomonas</taxon>
    </lineage>
</organism>
<feature type="compositionally biased region" description="Acidic residues" evidence="1">
    <location>
        <begin position="8"/>
        <end position="17"/>
    </location>
</feature>
<dbReference type="Proteomes" id="UP000638188">
    <property type="component" value="Unassembled WGS sequence"/>
</dbReference>
<gene>
    <name evidence="2" type="ORF">GCM10007418_17160</name>
</gene>
<feature type="region of interest" description="Disordered" evidence="1">
    <location>
        <begin position="1"/>
        <end position="24"/>
    </location>
</feature>
<keyword evidence="3" id="KW-1185">Reference proteome</keyword>